<dbReference type="SUPFAM" id="SSF143865">
    <property type="entry name" value="CorA soluble domain-like"/>
    <property type="match status" value="1"/>
</dbReference>
<dbReference type="Gene3D" id="3.30.460.20">
    <property type="entry name" value="CorA soluble domain-like"/>
    <property type="match status" value="1"/>
</dbReference>
<protein>
    <submittedName>
        <fullName evidence="9">Magnesium transporter CorA</fullName>
    </submittedName>
</protein>
<name>A0ABQ4G5R2_9ACTN</name>
<dbReference type="CDD" id="cd12822">
    <property type="entry name" value="TmCorA-like"/>
    <property type="match status" value="1"/>
</dbReference>
<sequence>MGRTRLYRNGTLEAEGFPVADVSEHIKEPSAVVWFDMCSPTEEDLLSISEELGLHRLAVEDALQSRQRPKLDVYESHMFLSVYSARFETGSGRLDVHHAAAFITGNALVTVRNSEDFSIEEVVKRWDEQPGLARHGVAFLVHGLLDYVVDSHFEAVEAMDEQVEDLEESVFGDRPVSREDQRRTFELRKSLVTLRRTVMPMREAVNTLIRRNGKIGDVEEMAPYFQDVYDQVLRATEWTDSLRDLVSNIRETHLTMQSNRMNLIMKRVTSWAAIIAVPTMITGFYGQNIPFPGFGHPMGFWISSVLIVVASVTLYRVFRARDWL</sequence>
<dbReference type="Proteomes" id="UP000603904">
    <property type="component" value="Unassembled WGS sequence"/>
</dbReference>
<keyword evidence="10" id="KW-1185">Reference proteome</keyword>
<evidence type="ECO:0000256" key="3">
    <source>
        <dbReference type="ARBA" id="ARBA00022448"/>
    </source>
</evidence>
<feature type="transmembrane region" description="Helical" evidence="8">
    <location>
        <begin position="268"/>
        <end position="286"/>
    </location>
</feature>
<keyword evidence="4" id="KW-1003">Cell membrane</keyword>
<evidence type="ECO:0000256" key="2">
    <source>
        <dbReference type="ARBA" id="ARBA00009765"/>
    </source>
</evidence>
<evidence type="ECO:0000256" key="1">
    <source>
        <dbReference type="ARBA" id="ARBA00004651"/>
    </source>
</evidence>
<organism evidence="9 10">
    <name type="scientific">Microbispora corallina</name>
    <dbReference type="NCBI Taxonomy" id="83302"/>
    <lineage>
        <taxon>Bacteria</taxon>
        <taxon>Bacillati</taxon>
        <taxon>Actinomycetota</taxon>
        <taxon>Actinomycetes</taxon>
        <taxon>Streptosporangiales</taxon>
        <taxon>Streptosporangiaceae</taxon>
        <taxon>Microbispora</taxon>
    </lineage>
</organism>
<dbReference type="EMBL" id="BOOC01000030">
    <property type="protein sequence ID" value="GIH42366.1"/>
    <property type="molecule type" value="Genomic_DNA"/>
</dbReference>
<feature type="transmembrane region" description="Helical" evidence="8">
    <location>
        <begin position="298"/>
        <end position="318"/>
    </location>
</feature>
<keyword evidence="7 8" id="KW-0472">Membrane</keyword>
<keyword evidence="3" id="KW-0813">Transport</keyword>
<keyword evidence="6 8" id="KW-1133">Transmembrane helix</keyword>
<comment type="caution">
    <text evidence="9">The sequence shown here is derived from an EMBL/GenBank/DDBJ whole genome shotgun (WGS) entry which is preliminary data.</text>
</comment>
<dbReference type="RefSeq" id="WP_204059587.1">
    <property type="nucleotide sequence ID" value="NZ_BAAAGP010000017.1"/>
</dbReference>
<gene>
    <name evidence="9" type="ORF">Mco01_53660</name>
</gene>
<dbReference type="PANTHER" id="PTHR46494">
    <property type="entry name" value="CORA FAMILY METAL ION TRANSPORTER (EUROFUNG)"/>
    <property type="match status" value="1"/>
</dbReference>
<comment type="similarity">
    <text evidence="2">Belongs to the CorA metal ion transporter (MIT) (TC 1.A.35) family.</text>
</comment>
<dbReference type="SUPFAM" id="SSF144083">
    <property type="entry name" value="Magnesium transport protein CorA, transmembrane region"/>
    <property type="match status" value="1"/>
</dbReference>
<dbReference type="InterPro" id="IPR045863">
    <property type="entry name" value="CorA_TM1_TM2"/>
</dbReference>
<dbReference type="PANTHER" id="PTHR46494:SF1">
    <property type="entry name" value="CORA FAMILY METAL ION TRANSPORTER (EUROFUNG)"/>
    <property type="match status" value="1"/>
</dbReference>
<accession>A0ABQ4G5R2</accession>
<dbReference type="InterPro" id="IPR045861">
    <property type="entry name" value="CorA_cytoplasmic_dom"/>
</dbReference>
<proteinExistence type="inferred from homology"/>
<evidence type="ECO:0000256" key="4">
    <source>
        <dbReference type="ARBA" id="ARBA00022475"/>
    </source>
</evidence>
<reference evidence="9 10" key="1">
    <citation type="submission" date="2021-01" db="EMBL/GenBank/DDBJ databases">
        <title>Whole genome shotgun sequence of Microbispora corallina NBRC 16416.</title>
        <authorList>
            <person name="Komaki H."/>
            <person name="Tamura T."/>
        </authorList>
    </citation>
    <scope>NUCLEOTIDE SEQUENCE [LARGE SCALE GENOMIC DNA]</scope>
    <source>
        <strain evidence="9 10">NBRC 16416</strain>
    </source>
</reference>
<evidence type="ECO:0000256" key="5">
    <source>
        <dbReference type="ARBA" id="ARBA00022692"/>
    </source>
</evidence>
<dbReference type="Pfam" id="PF01544">
    <property type="entry name" value="CorA"/>
    <property type="match status" value="1"/>
</dbReference>
<evidence type="ECO:0000256" key="6">
    <source>
        <dbReference type="ARBA" id="ARBA00022989"/>
    </source>
</evidence>
<comment type="subcellular location">
    <subcellularLocation>
        <location evidence="1">Cell membrane</location>
        <topology evidence="1">Multi-pass membrane protein</topology>
    </subcellularLocation>
</comment>
<evidence type="ECO:0000256" key="7">
    <source>
        <dbReference type="ARBA" id="ARBA00023136"/>
    </source>
</evidence>
<evidence type="ECO:0000313" key="10">
    <source>
        <dbReference type="Proteomes" id="UP000603904"/>
    </source>
</evidence>
<dbReference type="Gene3D" id="1.20.58.340">
    <property type="entry name" value="Magnesium transport protein CorA, transmembrane region"/>
    <property type="match status" value="2"/>
</dbReference>
<keyword evidence="5 8" id="KW-0812">Transmembrane</keyword>
<evidence type="ECO:0000313" key="9">
    <source>
        <dbReference type="EMBL" id="GIH42366.1"/>
    </source>
</evidence>
<evidence type="ECO:0000256" key="8">
    <source>
        <dbReference type="SAM" id="Phobius"/>
    </source>
</evidence>
<dbReference type="InterPro" id="IPR002523">
    <property type="entry name" value="MgTranspt_CorA/ZnTranspt_ZntB"/>
</dbReference>